<dbReference type="SUPFAM" id="SSF50156">
    <property type="entry name" value="PDZ domain-like"/>
    <property type="match status" value="1"/>
</dbReference>
<reference evidence="2" key="1">
    <citation type="submission" date="2020-06" db="EMBL/GenBank/DDBJ databases">
        <authorList>
            <consortium name="Plant Systems Biology data submission"/>
        </authorList>
    </citation>
    <scope>NUCLEOTIDE SEQUENCE</scope>
    <source>
        <strain evidence="2">D6</strain>
    </source>
</reference>
<evidence type="ECO:0000313" key="3">
    <source>
        <dbReference type="Proteomes" id="UP001153069"/>
    </source>
</evidence>
<evidence type="ECO:0000259" key="1">
    <source>
        <dbReference type="PROSITE" id="PS50106"/>
    </source>
</evidence>
<sequence length="253" mass="28082">MSTFKVTATKPSMKTKVGLVFFAGNNDTIVLDDIKEYSIFQGSNLKIGQEIISINGTKVQGMGVSAVKTLLEYADGQVVIEQPGVLVQEEEEETAQQSVVPTVVGQVYHLTWSFDGSLINNPQREELPNIFKRKQIPLAVWQSVLDSAMEIAHSMKSFTQSEERYKHFMEQHYFVNRQMVTGVGFGTESRDEKKAYTLTHDTAFAHSNLSMVASSVVAKASGMMSYYGITAQLIFRSQGAAKLPMGLRFTVFA</sequence>
<dbReference type="EMBL" id="CAICTM010001332">
    <property type="protein sequence ID" value="CAB9522724.1"/>
    <property type="molecule type" value="Genomic_DNA"/>
</dbReference>
<accession>A0A9N8EPD1</accession>
<dbReference type="InterPro" id="IPR036034">
    <property type="entry name" value="PDZ_sf"/>
</dbReference>
<dbReference type="InterPro" id="IPR001478">
    <property type="entry name" value="PDZ"/>
</dbReference>
<organism evidence="2 3">
    <name type="scientific">Seminavis robusta</name>
    <dbReference type="NCBI Taxonomy" id="568900"/>
    <lineage>
        <taxon>Eukaryota</taxon>
        <taxon>Sar</taxon>
        <taxon>Stramenopiles</taxon>
        <taxon>Ochrophyta</taxon>
        <taxon>Bacillariophyta</taxon>
        <taxon>Bacillariophyceae</taxon>
        <taxon>Bacillariophycidae</taxon>
        <taxon>Naviculales</taxon>
        <taxon>Naviculaceae</taxon>
        <taxon>Seminavis</taxon>
    </lineage>
</organism>
<proteinExistence type="predicted"/>
<name>A0A9N8EPD1_9STRA</name>
<keyword evidence="3" id="KW-1185">Reference proteome</keyword>
<dbReference type="OrthoDB" id="41967at2759"/>
<gene>
    <name evidence="2" type="ORF">SEMRO_1334_G263800.1</name>
</gene>
<dbReference type="PROSITE" id="PS50106">
    <property type="entry name" value="PDZ"/>
    <property type="match status" value="1"/>
</dbReference>
<dbReference type="Gene3D" id="2.30.42.10">
    <property type="match status" value="1"/>
</dbReference>
<comment type="caution">
    <text evidence="2">The sequence shown here is derived from an EMBL/GenBank/DDBJ whole genome shotgun (WGS) entry which is preliminary data.</text>
</comment>
<dbReference type="Proteomes" id="UP001153069">
    <property type="component" value="Unassembled WGS sequence"/>
</dbReference>
<protein>
    <recommendedName>
        <fullName evidence="1">PDZ domain-containing protein</fullName>
    </recommendedName>
</protein>
<feature type="domain" description="PDZ" evidence="1">
    <location>
        <begin position="5"/>
        <end position="80"/>
    </location>
</feature>
<dbReference type="AlphaFoldDB" id="A0A9N8EPD1"/>
<evidence type="ECO:0000313" key="2">
    <source>
        <dbReference type="EMBL" id="CAB9522724.1"/>
    </source>
</evidence>